<feature type="transmembrane region" description="Helical" evidence="1">
    <location>
        <begin position="42"/>
        <end position="58"/>
    </location>
</feature>
<keyword evidence="1" id="KW-1133">Transmembrane helix</keyword>
<proteinExistence type="predicted"/>
<protein>
    <recommendedName>
        <fullName evidence="4">RDD domain-containing protein</fullName>
    </recommendedName>
</protein>
<keyword evidence="1" id="KW-0812">Transmembrane</keyword>
<organism evidence="2 3">
    <name type="scientific">Anaeromyxobacter paludicola</name>
    <dbReference type="NCBI Taxonomy" id="2918171"/>
    <lineage>
        <taxon>Bacteria</taxon>
        <taxon>Pseudomonadati</taxon>
        <taxon>Myxococcota</taxon>
        <taxon>Myxococcia</taxon>
        <taxon>Myxococcales</taxon>
        <taxon>Cystobacterineae</taxon>
        <taxon>Anaeromyxobacteraceae</taxon>
        <taxon>Anaeromyxobacter</taxon>
    </lineage>
</organism>
<dbReference type="EMBL" id="AP025592">
    <property type="protein sequence ID" value="BDG07197.1"/>
    <property type="molecule type" value="Genomic_DNA"/>
</dbReference>
<keyword evidence="1" id="KW-0472">Membrane</keyword>
<name>A0ABM7X5V6_9BACT</name>
<keyword evidence="3" id="KW-1185">Reference proteome</keyword>
<sequence>MPDPRREGSPYPKADLTLRGLARAADFTLAFLVARLGHDHELGILLAALYLLAADGLMHGQSFGKRMFGVRAMVVPRRAPVGWRESFIRNAPFAVVALFGAAPLLWIALPAVAIAVLGYESWRVLRDPLGLRLGDALADTQVVDAKVVSRIEVRVLPDLGAAAPTPEGPSASSARLRQ</sequence>
<feature type="transmembrane region" description="Helical" evidence="1">
    <location>
        <begin position="93"/>
        <end position="119"/>
    </location>
</feature>
<dbReference type="RefSeq" id="WP_248343799.1">
    <property type="nucleotide sequence ID" value="NZ_AP025592.1"/>
</dbReference>
<reference evidence="3" key="1">
    <citation type="journal article" date="2022" name="Int. J. Syst. Evol. Microbiol.">
        <title>Anaeromyxobacter oryzae sp. nov., Anaeromyxobacter diazotrophicus sp. nov. and Anaeromyxobacter paludicola sp. nov., isolated from paddy soils.</title>
        <authorList>
            <person name="Itoh H."/>
            <person name="Xu Z."/>
            <person name="Mise K."/>
            <person name="Masuda Y."/>
            <person name="Ushijima N."/>
            <person name="Hayakawa C."/>
            <person name="Shiratori Y."/>
            <person name="Senoo K."/>
        </authorList>
    </citation>
    <scope>NUCLEOTIDE SEQUENCE [LARGE SCALE GENOMIC DNA]</scope>
    <source>
        <strain evidence="3">Red630</strain>
    </source>
</reference>
<accession>A0ABM7X5V6</accession>
<gene>
    <name evidence="2" type="ORF">AMPC_03100</name>
</gene>
<evidence type="ECO:0008006" key="4">
    <source>
        <dbReference type="Google" id="ProtNLM"/>
    </source>
</evidence>
<evidence type="ECO:0000256" key="1">
    <source>
        <dbReference type="SAM" id="Phobius"/>
    </source>
</evidence>
<evidence type="ECO:0000313" key="2">
    <source>
        <dbReference type="EMBL" id="BDG07197.1"/>
    </source>
</evidence>
<evidence type="ECO:0000313" key="3">
    <source>
        <dbReference type="Proteomes" id="UP001162734"/>
    </source>
</evidence>
<dbReference type="Proteomes" id="UP001162734">
    <property type="component" value="Chromosome"/>
</dbReference>